<name>A0A4V2JZW0_9APHY</name>
<dbReference type="PANTHER" id="PTHR38248">
    <property type="entry name" value="FUNK1 6"/>
    <property type="match status" value="1"/>
</dbReference>
<reference evidence="3" key="1">
    <citation type="submission" date="2019-01" db="EMBL/GenBank/DDBJ databases">
        <title>Draft genome sequences of three monokaryotic isolates of the white-rot basidiomycete fungus Dichomitus squalens.</title>
        <authorList>
            <consortium name="DOE Joint Genome Institute"/>
            <person name="Lopez S.C."/>
            <person name="Andreopoulos B."/>
            <person name="Pangilinan J."/>
            <person name="Lipzen A."/>
            <person name="Riley R."/>
            <person name="Ahrendt S."/>
            <person name="Ng V."/>
            <person name="Barry K."/>
            <person name="Daum C."/>
            <person name="Grigoriev I.V."/>
            <person name="Hilden K.S."/>
            <person name="Makela M.R."/>
            <person name="de Vries R.P."/>
        </authorList>
    </citation>
    <scope>NUCLEOTIDE SEQUENCE [LARGE SCALE GENOMIC DNA]</scope>
    <source>
        <strain evidence="3">OM18370.1</strain>
    </source>
</reference>
<proteinExistence type="predicted"/>
<feature type="compositionally biased region" description="Polar residues" evidence="1">
    <location>
        <begin position="129"/>
        <end position="143"/>
    </location>
</feature>
<feature type="domain" description="Fungal-type protein kinase" evidence="2">
    <location>
        <begin position="155"/>
        <end position="353"/>
    </location>
</feature>
<evidence type="ECO:0000256" key="1">
    <source>
        <dbReference type="SAM" id="MobiDB-lite"/>
    </source>
</evidence>
<feature type="region of interest" description="Disordered" evidence="1">
    <location>
        <begin position="597"/>
        <end position="636"/>
    </location>
</feature>
<dbReference type="OrthoDB" id="2757351at2759"/>
<feature type="region of interest" description="Disordered" evidence="1">
    <location>
        <begin position="129"/>
        <end position="152"/>
    </location>
</feature>
<evidence type="ECO:0000313" key="3">
    <source>
        <dbReference type="EMBL" id="TBU26593.1"/>
    </source>
</evidence>
<dbReference type="AlphaFoldDB" id="A0A4V2JZW0"/>
<organism evidence="3">
    <name type="scientific">Dichomitus squalens</name>
    <dbReference type="NCBI Taxonomy" id="114155"/>
    <lineage>
        <taxon>Eukaryota</taxon>
        <taxon>Fungi</taxon>
        <taxon>Dikarya</taxon>
        <taxon>Basidiomycota</taxon>
        <taxon>Agaricomycotina</taxon>
        <taxon>Agaricomycetes</taxon>
        <taxon>Polyporales</taxon>
        <taxon>Polyporaceae</taxon>
        <taxon>Dichomitus</taxon>
    </lineage>
</organism>
<feature type="region of interest" description="Disordered" evidence="1">
    <location>
        <begin position="666"/>
        <end position="699"/>
    </location>
</feature>
<dbReference type="InterPro" id="IPR011009">
    <property type="entry name" value="Kinase-like_dom_sf"/>
</dbReference>
<gene>
    <name evidence="3" type="ORF">BD311DRAFT_762069</name>
</gene>
<dbReference type="InterPro" id="IPR040976">
    <property type="entry name" value="Pkinase_fungal"/>
</dbReference>
<dbReference type="Gene3D" id="1.10.510.10">
    <property type="entry name" value="Transferase(Phosphotransferase) domain 1"/>
    <property type="match status" value="1"/>
</dbReference>
<accession>A0A4V2JZW0</accession>
<dbReference type="Pfam" id="PF17667">
    <property type="entry name" value="Pkinase_fungal"/>
    <property type="match status" value="2"/>
</dbReference>
<evidence type="ECO:0000259" key="2">
    <source>
        <dbReference type="Pfam" id="PF17667"/>
    </source>
</evidence>
<dbReference type="PANTHER" id="PTHR38248:SF2">
    <property type="entry name" value="FUNK1 11"/>
    <property type="match status" value="1"/>
</dbReference>
<dbReference type="Proteomes" id="UP000292957">
    <property type="component" value="Unassembled WGS sequence"/>
</dbReference>
<protein>
    <recommendedName>
        <fullName evidence="2">Fungal-type protein kinase domain-containing protein</fullName>
    </recommendedName>
</protein>
<sequence length="699" mass="78232">MKYIEEAEDQWFLDCLAGEDPPAGITFSPWTVDFDNRVAGMYHGLARGLNSSLATVGWPTYTAHCTHRVPDPTASGSRHRSGTNTFCPLGIYPVDFPAHSQAGARDRFCVSWPHIEVVVEVKKTSSSMATTTVDASTSSQASSRPLPLPHPSDRGQLIDYGIEVLNRQHRLFYFAIVVLDDTARLLRYDRTGITMSSKFDYLERPEVIGRFFYRLSRATLRGRGYDPTVARASTEETTLFRGLSSRFAPDSTEVKGLENATSAGWPIHKITINAPFSDGKNAVSQHDATLERHFLVGKPAFMGRSLVGRGTKAFVAYDMMNDRVIFIKDGWRPDTRGAESEYKIYLRLRARITTGVLYIPTLLGGGDVMFRGSRQKTCTPSTRYVPRIHQRLEYENSLELTRMITTAFTAHQRAWEEAHILHGDVSAGNILIYDSADGPIGLLADWDLAKTRKELEKCLVTGTRPFMSACSQQFPDRPHTLADDLESFMHVLNWCLLKYTPTTWYTDRKSVAKYIASVYDHVTADNSAKGSREKYYKIKDGVPFVPLQEDHPLIPLLQGLAEPCRDHYYHLSLPLKVNNGTTNLPIPVRSLKAVELEPPPRKLSPLASHSSRGPLSTRTPASDRQRDPPDLSKSPLLTHDEMGELLYDAISVDFWIKEKYSGHDLVTWDDQPSRSSNSPSTEPKDASGSDRSEGGSAQR</sequence>
<feature type="compositionally biased region" description="Polar residues" evidence="1">
    <location>
        <begin position="607"/>
        <end position="620"/>
    </location>
</feature>
<dbReference type="SUPFAM" id="SSF56112">
    <property type="entry name" value="Protein kinase-like (PK-like)"/>
    <property type="match status" value="1"/>
</dbReference>
<dbReference type="EMBL" id="ML143443">
    <property type="protein sequence ID" value="TBU26593.1"/>
    <property type="molecule type" value="Genomic_DNA"/>
</dbReference>
<feature type="domain" description="Fungal-type protein kinase" evidence="2">
    <location>
        <begin position="393"/>
        <end position="495"/>
    </location>
</feature>
<feature type="compositionally biased region" description="Basic and acidic residues" evidence="1">
    <location>
        <begin position="682"/>
        <end position="693"/>
    </location>
</feature>
<feature type="compositionally biased region" description="Basic and acidic residues" evidence="1">
    <location>
        <begin position="621"/>
        <end position="630"/>
    </location>
</feature>